<evidence type="ECO:0000313" key="3">
    <source>
        <dbReference type="Proteomes" id="UP000053577"/>
    </source>
</evidence>
<dbReference type="PATRIC" id="fig|61435.5.peg.467"/>
<dbReference type="EMBL" id="JGYD01000010">
    <property type="protein sequence ID" value="KSV18827.1"/>
    <property type="molecule type" value="Genomic_DNA"/>
</dbReference>
<sequence length="156" mass="17458">MKKKGVQVKTTEKETEGLASETEAVTPEDSAESMDSLRERLALSQSRAEELLKSSREACERVNQLETELRLAVESYRRLMVEQNPEVIPELISGQTVEEINRSLELSRKLVARVKQSLEKEAVLARVPLGQASRQKPDFSSLSAREKIKYAVGGTN</sequence>
<dbReference type="AlphaFoldDB" id="A0A0V8M4Y6"/>
<reference evidence="2 3" key="1">
    <citation type="journal article" date="2015" name="Sci. Rep.">
        <title>A comparative genomics and reductive dehalogenase gene transcription study of two chloroethene-respiring bacteria, Dehalococcoides mccartyi strains MB and 11a.</title>
        <authorList>
            <person name="Low A."/>
            <person name="Shen Z."/>
            <person name="Cheng D."/>
            <person name="Rogers M.J."/>
            <person name="Lee P.K."/>
            <person name="He J."/>
        </authorList>
    </citation>
    <scope>NUCLEOTIDE SEQUENCE [LARGE SCALE GENOMIC DNA]</scope>
    <source>
        <strain evidence="2 3">MB</strain>
    </source>
</reference>
<evidence type="ECO:0000313" key="2">
    <source>
        <dbReference type="EMBL" id="KSV18827.1"/>
    </source>
</evidence>
<feature type="region of interest" description="Disordered" evidence="1">
    <location>
        <begin position="1"/>
        <end position="37"/>
    </location>
</feature>
<accession>A0A0V8M4Y6</accession>
<comment type="caution">
    <text evidence="2">The sequence shown here is derived from an EMBL/GenBank/DDBJ whole genome shotgun (WGS) entry which is preliminary data.</text>
</comment>
<dbReference type="RefSeq" id="WP_058292238.1">
    <property type="nucleotide sequence ID" value="NZ_JGYD01000010.1"/>
</dbReference>
<dbReference type="Proteomes" id="UP000053577">
    <property type="component" value="Unassembled WGS sequence"/>
</dbReference>
<proteinExistence type="predicted"/>
<evidence type="ECO:0000256" key="1">
    <source>
        <dbReference type="SAM" id="MobiDB-lite"/>
    </source>
</evidence>
<dbReference type="OrthoDB" id="9883818at2"/>
<gene>
    <name evidence="2" type="ORF">DA01_02305</name>
</gene>
<organism evidence="2 3">
    <name type="scientific">Dehalococcoides mccartyi</name>
    <dbReference type="NCBI Taxonomy" id="61435"/>
    <lineage>
        <taxon>Bacteria</taxon>
        <taxon>Bacillati</taxon>
        <taxon>Chloroflexota</taxon>
        <taxon>Dehalococcoidia</taxon>
        <taxon>Dehalococcoidales</taxon>
        <taxon>Dehalococcoidaceae</taxon>
        <taxon>Dehalococcoides</taxon>
    </lineage>
</organism>
<protein>
    <submittedName>
        <fullName evidence="2">Uncharacterized protein</fullName>
    </submittedName>
</protein>
<name>A0A0V8M4Y6_9CHLR</name>